<feature type="chain" id="PRO_5028861061" evidence="5">
    <location>
        <begin position="34"/>
        <end position="514"/>
    </location>
</feature>
<dbReference type="PANTHER" id="PTHR30290">
    <property type="entry name" value="PERIPLASMIC BINDING COMPONENT OF ABC TRANSPORTER"/>
    <property type="match status" value="1"/>
</dbReference>
<evidence type="ECO:0000256" key="5">
    <source>
        <dbReference type="SAM" id="SignalP"/>
    </source>
</evidence>
<accession>A0A7C9RBS9</accession>
<evidence type="ECO:0000256" key="4">
    <source>
        <dbReference type="ARBA" id="ARBA00022729"/>
    </source>
</evidence>
<reference evidence="7 8" key="1">
    <citation type="submission" date="2020-02" db="EMBL/GenBank/DDBJ databases">
        <title>Genome sequence of the type strain CGMCC 1.15528 of Mesorhizobium zhangyense.</title>
        <authorList>
            <person name="Gao J."/>
            <person name="Sun J."/>
        </authorList>
    </citation>
    <scope>NUCLEOTIDE SEQUENCE [LARGE SCALE GENOMIC DNA]</scope>
    <source>
        <strain evidence="7 8">CGMCC 1.15528</strain>
    </source>
</reference>
<evidence type="ECO:0000313" key="8">
    <source>
        <dbReference type="Proteomes" id="UP000481252"/>
    </source>
</evidence>
<proteinExistence type="inferred from homology"/>
<evidence type="ECO:0000256" key="3">
    <source>
        <dbReference type="ARBA" id="ARBA00022448"/>
    </source>
</evidence>
<evidence type="ECO:0000259" key="6">
    <source>
        <dbReference type="Pfam" id="PF00496"/>
    </source>
</evidence>
<dbReference type="CDD" id="cd00995">
    <property type="entry name" value="PBP2_NikA_DppA_OppA_like"/>
    <property type="match status" value="1"/>
</dbReference>
<evidence type="ECO:0000256" key="1">
    <source>
        <dbReference type="ARBA" id="ARBA00004418"/>
    </source>
</evidence>
<dbReference type="Gene3D" id="3.10.105.10">
    <property type="entry name" value="Dipeptide-binding Protein, Domain 3"/>
    <property type="match status" value="1"/>
</dbReference>
<dbReference type="EMBL" id="JAAKZG010000028">
    <property type="protein sequence ID" value="NGN45200.1"/>
    <property type="molecule type" value="Genomic_DNA"/>
</dbReference>
<organism evidence="7 8">
    <name type="scientific">Mesorhizobium zhangyense</name>
    <dbReference type="NCBI Taxonomy" id="1776730"/>
    <lineage>
        <taxon>Bacteria</taxon>
        <taxon>Pseudomonadati</taxon>
        <taxon>Pseudomonadota</taxon>
        <taxon>Alphaproteobacteria</taxon>
        <taxon>Hyphomicrobiales</taxon>
        <taxon>Phyllobacteriaceae</taxon>
        <taxon>Mesorhizobium</taxon>
    </lineage>
</organism>
<dbReference type="Proteomes" id="UP000481252">
    <property type="component" value="Unassembled WGS sequence"/>
</dbReference>
<dbReference type="GO" id="GO:0030288">
    <property type="term" value="C:outer membrane-bounded periplasmic space"/>
    <property type="evidence" value="ECO:0007669"/>
    <property type="project" value="UniProtKB-ARBA"/>
</dbReference>
<keyword evidence="8" id="KW-1185">Reference proteome</keyword>
<comment type="caution">
    <text evidence="7">The sequence shown here is derived from an EMBL/GenBank/DDBJ whole genome shotgun (WGS) entry which is preliminary data.</text>
</comment>
<gene>
    <name evidence="7" type="ORF">G6N74_29540</name>
</gene>
<protein>
    <submittedName>
        <fullName evidence="7">ABC transporter substrate-binding protein</fullName>
    </submittedName>
</protein>
<evidence type="ECO:0000313" key="7">
    <source>
        <dbReference type="EMBL" id="NGN45200.1"/>
    </source>
</evidence>
<dbReference type="Gene3D" id="3.90.76.10">
    <property type="entry name" value="Dipeptide-binding Protein, Domain 1"/>
    <property type="match status" value="1"/>
</dbReference>
<dbReference type="SUPFAM" id="SSF53850">
    <property type="entry name" value="Periplasmic binding protein-like II"/>
    <property type="match status" value="1"/>
</dbReference>
<keyword evidence="4 5" id="KW-0732">Signal</keyword>
<evidence type="ECO:0000256" key="2">
    <source>
        <dbReference type="ARBA" id="ARBA00005695"/>
    </source>
</evidence>
<dbReference type="PIRSF" id="PIRSF002741">
    <property type="entry name" value="MppA"/>
    <property type="match status" value="1"/>
</dbReference>
<dbReference type="InterPro" id="IPR030678">
    <property type="entry name" value="Peptide/Ni-bd"/>
</dbReference>
<feature type="signal peptide" evidence="5">
    <location>
        <begin position="1"/>
        <end position="33"/>
    </location>
</feature>
<dbReference type="InterPro" id="IPR039424">
    <property type="entry name" value="SBP_5"/>
</dbReference>
<dbReference type="GO" id="GO:0043190">
    <property type="term" value="C:ATP-binding cassette (ABC) transporter complex"/>
    <property type="evidence" value="ECO:0007669"/>
    <property type="project" value="InterPro"/>
</dbReference>
<dbReference type="Pfam" id="PF00496">
    <property type="entry name" value="SBP_bac_5"/>
    <property type="match status" value="1"/>
</dbReference>
<dbReference type="GO" id="GO:1904680">
    <property type="term" value="F:peptide transmembrane transporter activity"/>
    <property type="evidence" value="ECO:0007669"/>
    <property type="project" value="TreeGrafter"/>
</dbReference>
<dbReference type="InterPro" id="IPR000914">
    <property type="entry name" value="SBP_5_dom"/>
</dbReference>
<sequence length="514" mass="56248">MGDGRMRQIKSFALAAFTAFSLSSALVALPAAAESVIRIASVYPATTLDPSRSGAAGNIEPFGQLYSRLLRRSFETGELEGGLAEKWDVSADGLVYTLHLRDAQFSDGSPITAADAAFSLERVRSDKESALPSPLSAVESITAADPKTVVIKLKHALAPMLANLELWNVGIVSKADVDKRGVDGAFATDPVTSGPYMVKEWRPGEKLVLAPNPHYWRKGYPKSDATVELLEVAEPETAAAMLKAGEIDVMRGVNWAQVEDLKSTDGIDMRMEPSNVVFIVLLNHSREPFSNLKARQAAAYALDNKVLTQAITNGYAKPANTPLPGSLDFHDDAYPGLVADMDKAKKLLEESGMAGKEVKIILGAGSTNQQTGLLMQAQWQAIGLKPVLVNVDTPAWWESTGKGEYDATPTWWMNELTDPDLAVRWALCGSCDSHAFNTFYDNKKVNELTEQGSREQDPKKRAEIYQEISRIATEEVSQIPLYYSPFPIAYSKRLKDLKMTPAMQWTLEETTVTE</sequence>
<comment type="similarity">
    <text evidence="2">Belongs to the bacterial solute-binding protein 5 family.</text>
</comment>
<dbReference type="Gene3D" id="3.40.190.10">
    <property type="entry name" value="Periplasmic binding protein-like II"/>
    <property type="match status" value="1"/>
</dbReference>
<keyword evidence="3" id="KW-0813">Transport</keyword>
<comment type="subcellular location">
    <subcellularLocation>
        <location evidence="1">Periplasm</location>
    </subcellularLocation>
</comment>
<dbReference type="GO" id="GO:0015833">
    <property type="term" value="P:peptide transport"/>
    <property type="evidence" value="ECO:0007669"/>
    <property type="project" value="TreeGrafter"/>
</dbReference>
<dbReference type="AlphaFoldDB" id="A0A7C9RBS9"/>
<name>A0A7C9RBS9_9HYPH</name>
<dbReference type="PANTHER" id="PTHR30290:SF10">
    <property type="entry name" value="PERIPLASMIC OLIGOPEPTIDE-BINDING PROTEIN-RELATED"/>
    <property type="match status" value="1"/>
</dbReference>
<feature type="domain" description="Solute-binding protein family 5" evidence="6">
    <location>
        <begin position="78"/>
        <end position="425"/>
    </location>
</feature>